<organism evidence="4 5">
    <name type="scientific">Morella rubra</name>
    <name type="common">Chinese bayberry</name>
    <dbReference type="NCBI Taxonomy" id="262757"/>
    <lineage>
        <taxon>Eukaryota</taxon>
        <taxon>Viridiplantae</taxon>
        <taxon>Streptophyta</taxon>
        <taxon>Embryophyta</taxon>
        <taxon>Tracheophyta</taxon>
        <taxon>Spermatophyta</taxon>
        <taxon>Magnoliopsida</taxon>
        <taxon>eudicotyledons</taxon>
        <taxon>Gunneridae</taxon>
        <taxon>Pentapetalae</taxon>
        <taxon>rosids</taxon>
        <taxon>fabids</taxon>
        <taxon>Fagales</taxon>
        <taxon>Myricaceae</taxon>
        <taxon>Morella</taxon>
    </lineage>
</organism>
<keyword evidence="5" id="KW-1185">Reference proteome</keyword>
<dbReference type="PANTHER" id="PTHR24186:SF50">
    <property type="entry name" value="ANKYRIN REPEAT-CONTAINING PROTEIN ITN1-LIKE ISOFORM X1"/>
    <property type="match status" value="1"/>
</dbReference>
<dbReference type="OrthoDB" id="598775at2759"/>
<dbReference type="PANTHER" id="PTHR24186">
    <property type="entry name" value="PROTEIN PHOSPHATASE 1 REGULATORY SUBUNIT"/>
    <property type="match status" value="1"/>
</dbReference>
<gene>
    <name evidence="4" type="ORF">CJ030_MR7G017411</name>
</gene>
<keyword evidence="3" id="KW-0472">Membrane</keyword>
<keyword evidence="3" id="KW-0812">Transmembrane</keyword>
<comment type="caution">
    <text evidence="4">The sequence shown here is derived from an EMBL/GenBank/DDBJ whole genome shotgun (WGS) entry which is preliminary data.</text>
</comment>
<evidence type="ECO:0000313" key="4">
    <source>
        <dbReference type="EMBL" id="KAB1207406.1"/>
    </source>
</evidence>
<keyword evidence="2" id="KW-0040">ANK repeat</keyword>
<evidence type="ECO:0000256" key="2">
    <source>
        <dbReference type="ARBA" id="ARBA00023043"/>
    </source>
</evidence>
<evidence type="ECO:0000256" key="3">
    <source>
        <dbReference type="SAM" id="Phobius"/>
    </source>
</evidence>
<evidence type="ECO:0000256" key="1">
    <source>
        <dbReference type="ARBA" id="ARBA00022737"/>
    </source>
</evidence>
<accession>A0A6A1V5A8</accession>
<dbReference type="Proteomes" id="UP000516437">
    <property type="component" value="Chromosome 7"/>
</dbReference>
<feature type="transmembrane region" description="Helical" evidence="3">
    <location>
        <begin position="154"/>
        <end position="174"/>
    </location>
</feature>
<evidence type="ECO:0000313" key="5">
    <source>
        <dbReference type="Proteomes" id="UP000516437"/>
    </source>
</evidence>
<dbReference type="EMBL" id="RXIC02000025">
    <property type="protein sequence ID" value="KAB1207406.1"/>
    <property type="molecule type" value="Genomic_DNA"/>
</dbReference>
<evidence type="ECO:0008006" key="6">
    <source>
        <dbReference type="Google" id="ProtNLM"/>
    </source>
</evidence>
<name>A0A6A1V5A8_9ROSI</name>
<protein>
    <recommendedName>
        <fullName evidence="6">PGG domain-containing protein</fullName>
    </recommendedName>
</protein>
<dbReference type="AlphaFoldDB" id="A0A6A1V5A8"/>
<proteinExistence type="predicted"/>
<dbReference type="GO" id="GO:0005886">
    <property type="term" value="C:plasma membrane"/>
    <property type="evidence" value="ECO:0007669"/>
    <property type="project" value="TreeGrafter"/>
</dbReference>
<reference evidence="4 5" key="1">
    <citation type="journal article" date="2019" name="Plant Biotechnol. J.">
        <title>The red bayberry genome and genetic basis of sex determination.</title>
        <authorList>
            <person name="Jia H.M."/>
            <person name="Jia H.J."/>
            <person name="Cai Q.L."/>
            <person name="Wang Y."/>
            <person name="Zhao H.B."/>
            <person name="Yang W.F."/>
            <person name="Wang G.Y."/>
            <person name="Li Y.H."/>
            <person name="Zhan D.L."/>
            <person name="Shen Y.T."/>
            <person name="Niu Q.F."/>
            <person name="Chang L."/>
            <person name="Qiu J."/>
            <person name="Zhao L."/>
            <person name="Xie H.B."/>
            <person name="Fu W.Y."/>
            <person name="Jin J."/>
            <person name="Li X.W."/>
            <person name="Jiao Y."/>
            <person name="Zhou C.C."/>
            <person name="Tu T."/>
            <person name="Chai C.Y."/>
            <person name="Gao J.L."/>
            <person name="Fan L.J."/>
            <person name="van de Weg E."/>
            <person name="Wang J.Y."/>
            <person name="Gao Z.S."/>
        </authorList>
    </citation>
    <scope>NUCLEOTIDE SEQUENCE [LARGE SCALE GENOMIC DNA]</scope>
    <source>
        <tissue evidence="4">Leaves</tissue>
    </source>
</reference>
<keyword evidence="1" id="KW-0677">Repeat</keyword>
<sequence length="182" mass="20414">MSSLSNLLNEKDVDGNTPLHHEFMSKYITIPSYITLESIRWPSTGQNLNAFDAAVNYLENDAAFIFSSTQDDYCSSLPQRILEEEDEIKEHVKEREKKREERLQKESGSDLVMATLITTVTFAAAGVLNLVAMVAMVLSFVTGIYAVLAHSLDLVIPSLIIGLSFFAILFLILYKKLKDSNF</sequence>
<feature type="transmembrane region" description="Helical" evidence="3">
    <location>
        <begin position="111"/>
        <end position="142"/>
    </location>
</feature>
<keyword evidence="3" id="KW-1133">Transmembrane helix</keyword>